<dbReference type="EMBL" id="PGCI01000155">
    <property type="protein sequence ID" value="PLW36729.1"/>
    <property type="molecule type" value="Genomic_DNA"/>
</dbReference>
<evidence type="ECO:0000313" key="1">
    <source>
        <dbReference type="EMBL" id="PLW15668.1"/>
    </source>
</evidence>
<accession>A0A2N5SR18</accession>
<comment type="caution">
    <text evidence="1">The sequence shown here is derived from an EMBL/GenBank/DDBJ whole genome shotgun (WGS) entry which is preliminary data.</text>
</comment>
<dbReference type="EMBL" id="PGCI01000791">
    <property type="protein sequence ID" value="PLW15668.1"/>
    <property type="molecule type" value="Genomic_DNA"/>
</dbReference>
<gene>
    <name evidence="2" type="ORF">PCASD_08710</name>
    <name evidence="1" type="ORF">PCASD_17787</name>
</gene>
<evidence type="ECO:0000313" key="2">
    <source>
        <dbReference type="EMBL" id="PLW36729.1"/>
    </source>
</evidence>
<organism evidence="1 3">
    <name type="scientific">Puccinia coronata f. sp. avenae</name>
    <dbReference type="NCBI Taxonomy" id="200324"/>
    <lineage>
        <taxon>Eukaryota</taxon>
        <taxon>Fungi</taxon>
        <taxon>Dikarya</taxon>
        <taxon>Basidiomycota</taxon>
        <taxon>Pucciniomycotina</taxon>
        <taxon>Pucciniomycetes</taxon>
        <taxon>Pucciniales</taxon>
        <taxon>Pucciniaceae</taxon>
        <taxon>Puccinia</taxon>
    </lineage>
</organism>
<evidence type="ECO:0000313" key="3">
    <source>
        <dbReference type="Proteomes" id="UP000235392"/>
    </source>
</evidence>
<reference evidence="1 3" key="1">
    <citation type="submission" date="2017-11" db="EMBL/GenBank/DDBJ databases">
        <title>De novo assembly and phasing of dikaryotic genomes from two isolates of Puccinia coronata f. sp. avenae, the causal agent of oat crown rust.</title>
        <authorList>
            <person name="Miller M.E."/>
            <person name="Zhang Y."/>
            <person name="Omidvar V."/>
            <person name="Sperschneider J."/>
            <person name="Schwessinger B."/>
            <person name="Raley C."/>
            <person name="Palmer J.M."/>
            <person name="Garnica D."/>
            <person name="Upadhyaya N."/>
            <person name="Rathjen J."/>
            <person name="Taylor J.M."/>
            <person name="Park R.F."/>
            <person name="Dodds P.N."/>
            <person name="Hirsch C.D."/>
            <person name="Kianian S.F."/>
            <person name="Figueroa M."/>
        </authorList>
    </citation>
    <scope>NUCLEOTIDE SEQUENCE [LARGE SCALE GENOMIC DNA]</scope>
    <source>
        <strain evidence="1">12SD80</strain>
    </source>
</reference>
<sequence>MSILFRCISQFTSSINTTYLQFGHSRAGHLVVYPDFNGQIPYLFTGRGRSPQVA</sequence>
<name>A0A2N5SR18_9BASI</name>
<protein>
    <submittedName>
        <fullName evidence="1">Uncharacterized protein</fullName>
    </submittedName>
</protein>
<dbReference type="Proteomes" id="UP000235392">
    <property type="component" value="Unassembled WGS sequence"/>
</dbReference>
<dbReference type="AlphaFoldDB" id="A0A2N5SR18"/>
<proteinExistence type="predicted"/>